<evidence type="ECO:0000256" key="6">
    <source>
        <dbReference type="ARBA" id="ARBA00022777"/>
    </source>
</evidence>
<dbReference type="Pfam" id="PF02518">
    <property type="entry name" value="HATPase_c"/>
    <property type="match status" value="1"/>
</dbReference>
<keyword evidence="4" id="KW-0808">Transferase</keyword>
<evidence type="ECO:0000259" key="15">
    <source>
        <dbReference type="PROSITE" id="PS50110"/>
    </source>
</evidence>
<dbReference type="GO" id="GO:0005524">
    <property type="term" value="F:ATP binding"/>
    <property type="evidence" value="ECO:0007669"/>
    <property type="project" value="UniProtKB-KW"/>
</dbReference>
<evidence type="ECO:0000256" key="11">
    <source>
        <dbReference type="PROSITE-ProRule" id="PRU00169"/>
    </source>
</evidence>
<comment type="catalytic activity">
    <reaction evidence="1">
        <text>ATP + protein L-histidine = ADP + protein N-phospho-L-histidine.</text>
        <dbReference type="EC" id="2.7.13.3"/>
    </reaction>
</comment>
<evidence type="ECO:0000256" key="2">
    <source>
        <dbReference type="ARBA" id="ARBA00012438"/>
    </source>
</evidence>
<comment type="subunit">
    <text evidence="9">At low DSF concentrations, interacts with RpfF.</text>
</comment>
<dbReference type="FunFam" id="3.30.565.10:FF:000010">
    <property type="entry name" value="Sensor histidine kinase RcsC"/>
    <property type="match status" value="1"/>
</dbReference>
<dbReference type="PANTHER" id="PTHR45339">
    <property type="entry name" value="HYBRID SIGNAL TRANSDUCTION HISTIDINE KINASE J"/>
    <property type="match status" value="1"/>
</dbReference>
<gene>
    <name evidence="16" type="ORF">CMV30_03855</name>
</gene>
<evidence type="ECO:0000256" key="12">
    <source>
        <dbReference type="SAM" id="Coils"/>
    </source>
</evidence>
<dbReference type="PRINTS" id="PR00344">
    <property type="entry name" value="BCTRLSENSOR"/>
</dbReference>
<evidence type="ECO:0000256" key="7">
    <source>
        <dbReference type="ARBA" id="ARBA00022840"/>
    </source>
</evidence>
<dbReference type="PANTHER" id="PTHR45339:SF1">
    <property type="entry name" value="HYBRID SIGNAL TRANSDUCTION HISTIDINE KINASE J"/>
    <property type="match status" value="1"/>
</dbReference>
<dbReference type="InterPro" id="IPR003661">
    <property type="entry name" value="HisK_dim/P_dom"/>
</dbReference>
<evidence type="ECO:0000259" key="14">
    <source>
        <dbReference type="PROSITE" id="PS50109"/>
    </source>
</evidence>
<feature type="transmembrane region" description="Helical" evidence="13">
    <location>
        <begin position="67"/>
        <end position="89"/>
    </location>
</feature>
<evidence type="ECO:0000256" key="13">
    <source>
        <dbReference type="SAM" id="Phobius"/>
    </source>
</evidence>
<feature type="transmembrane region" description="Helical" evidence="13">
    <location>
        <begin position="98"/>
        <end position="116"/>
    </location>
</feature>
<evidence type="ECO:0000256" key="9">
    <source>
        <dbReference type="ARBA" id="ARBA00064003"/>
    </source>
</evidence>
<keyword evidence="17" id="KW-1185">Reference proteome</keyword>
<feature type="domain" description="Response regulatory" evidence="15">
    <location>
        <begin position="663"/>
        <end position="780"/>
    </location>
</feature>
<dbReference type="CDD" id="cd17546">
    <property type="entry name" value="REC_hyHK_CKI1_RcsC-like"/>
    <property type="match status" value="2"/>
</dbReference>
<dbReference type="CDD" id="cd16922">
    <property type="entry name" value="HATPase_EvgS-ArcB-TorS-like"/>
    <property type="match status" value="1"/>
</dbReference>
<organism evidence="16 17">
    <name type="scientific">Nibricoccus aquaticus</name>
    <dbReference type="NCBI Taxonomy" id="2576891"/>
    <lineage>
        <taxon>Bacteria</taxon>
        <taxon>Pseudomonadati</taxon>
        <taxon>Verrucomicrobiota</taxon>
        <taxon>Opitutia</taxon>
        <taxon>Opitutales</taxon>
        <taxon>Opitutaceae</taxon>
        <taxon>Nibricoccus</taxon>
    </lineage>
</organism>
<dbReference type="Gene3D" id="3.30.565.10">
    <property type="entry name" value="Histidine kinase-like ATPase, C-terminal domain"/>
    <property type="match status" value="1"/>
</dbReference>
<dbReference type="SUPFAM" id="SSF55874">
    <property type="entry name" value="ATPase domain of HSP90 chaperone/DNA topoisomerase II/histidine kinase"/>
    <property type="match status" value="1"/>
</dbReference>
<keyword evidence="6" id="KW-0418">Kinase</keyword>
<evidence type="ECO:0000256" key="10">
    <source>
        <dbReference type="ARBA" id="ARBA00068150"/>
    </source>
</evidence>
<dbReference type="FunFam" id="1.10.287.130:FF:000002">
    <property type="entry name" value="Two-component osmosensing histidine kinase"/>
    <property type="match status" value="1"/>
</dbReference>
<dbReference type="InterPro" id="IPR001789">
    <property type="entry name" value="Sig_transdc_resp-reg_receiver"/>
</dbReference>
<evidence type="ECO:0000256" key="8">
    <source>
        <dbReference type="ARBA" id="ARBA00023012"/>
    </source>
</evidence>
<keyword evidence="13" id="KW-0472">Membrane</keyword>
<feature type="coiled-coil region" evidence="12">
    <location>
        <begin position="234"/>
        <end position="261"/>
    </location>
</feature>
<dbReference type="GO" id="GO:0000155">
    <property type="term" value="F:phosphorelay sensor kinase activity"/>
    <property type="evidence" value="ECO:0007669"/>
    <property type="project" value="InterPro"/>
</dbReference>
<keyword evidence="5" id="KW-0547">Nucleotide-binding</keyword>
<dbReference type="RefSeq" id="WP_096054793.1">
    <property type="nucleotide sequence ID" value="NZ_CP023344.1"/>
</dbReference>
<keyword evidence="12" id="KW-0175">Coiled coil</keyword>
<evidence type="ECO:0000256" key="4">
    <source>
        <dbReference type="ARBA" id="ARBA00022679"/>
    </source>
</evidence>
<dbReference type="Gene3D" id="3.40.50.2300">
    <property type="match status" value="2"/>
</dbReference>
<keyword evidence="8" id="KW-0902">Two-component regulatory system</keyword>
<feature type="modified residue" description="4-aspartylphosphate" evidence="11">
    <location>
        <position position="567"/>
    </location>
</feature>
<feature type="transmembrane region" description="Helical" evidence="13">
    <location>
        <begin position="34"/>
        <end position="55"/>
    </location>
</feature>
<evidence type="ECO:0000256" key="3">
    <source>
        <dbReference type="ARBA" id="ARBA00022553"/>
    </source>
</evidence>
<dbReference type="SUPFAM" id="SSF47384">
    <property type="entry name" value="Homodimeric domain of signal transducing histidine kinase"/>
    <property type="match status" value="1"/>
</dbReference>
<dbReference type="KEGG" id="vbh:CMV30_03855"/>
<evidence type="ECO:0000313" key="17">
    <source>
        <dbReference type="Proteomes" id="UP000217265"/>
    </source>
</evidence>
<dbReference type="InterPro" id="IPR003594">
    <property type="entry name" value="HATPase_dom"/>
</dbReference>
<feature type="domain" description="Histidine kinase" evidence="14">
    <location>
        <begin position="268"/>
        <end position="499"/>
    </location>
</feature>
<keyword evidence="7" id="KW-0067">ATP-binding</keyword>
<evidence type="ECO:0000313" key="16">
    <source>
        <dbReference type="EMBL" id="ATC63161.1"/>
    </source>
</evidence>
<keyword evidence="3 11" id="KW-0597">Phosphoprotein</keyword>
<dbReference type="InterPro" id="IPR036097">
    <property type="entry name" value="HisK_dim/P_sf"/>
</dbReference>
<dbReference type="InterPro" id="IPR004358">
    <property type="entry name" value="Sig_transdc_His_kin-like_C"/>
</dbReference>
<dbReference type="SMART" id="SM00388">
    <property type="entry name" value="HisKA"/>
    <property type="match status" value="1"/>
</dbReference>
<feature type="domain" description="Response regulatory" evidence="15">
    <location>
        <begin position="517"/>
        <end position="634"/>
    </location>
</feature>
<dbReference type="SMART" id="SM00448">
    <property type="entry name" value="REC"/>
    <property type="match status" value="2"/>
</dbReference>
<protein>
    <recommendedName>
        <fullName evidence="10">Sensory/regulatory protein RpfC</fullName>
        <ecNumber evidence="2">2.7.13.3</ecNumber>
    </recommendedName>
</protein>
<dbReference type="AlphaFoldDB" id="A0A290QFN3"/>
<dbReference type="Pfam" id="PF00072">
    <property type="entry name" value="Response_reg"/>
    <property type="match status" value="2"/>
</dbReference>
<feature type="modified residue" description="4-aspartylphosphate" evidence="11">
    <location>
        <position position="712"/>
    </location>
</feature>
<dbReference type="CDD" id="cd00082">
    <property type="entry name" value="HisKA"/>
    <property type="match status" value="1"/>
</dbReference>
<dbReference type="InterPro" id="IPR005467">
    <property type="entry name" value="His_kinase_dom"/>
</dbReference>
<name>A0A290QFN3_9BACT</name>
<dbReference type="Pfam" id="PF00512">
    <property type="entry name" value="HisKA"/>
    <property type="match status" value="1"/>
</dbReference>
<accession>A0A290QFN3</accession>
<dbReference type="EC" id="2.7.13.3" evidence="2"/>
<proteinExistence type="predicted"/>
<keyword evidence="13" id="KW-1133">Transmembrane helix</keyword>
<dbReference type="PROSITE" id="PS50109">
    <property type="entry name" value="HIS_KIN"/>
    <property type="match status" value="1"/>
</dbReference>
<evidence type="ECO:0000256" key="1">
    <source>
        <dbReference type="ARBA" id="ARBA00000085"/>
    </source>
</evidence>
<dbReference type="PROSITE" id="PS50110">
    <property type="entry name" value="RESPONSE_REGULATORY"/>
    <property type="match status" value="2"/>
</dbReference>
<dbReference type="EMBL" id="CP023344">
    <property type="protein sequence ID" value="ATC63161.1"/>
    <property type="molecule type" value="Genomic_DNA"/>
</dbReference>
<evidence type="ECO:0000256" key="5">
    <source>
        <dbReference type="ARBA" id="ARBA00022741"/>
    </source>
</evidence>
<dbReference type="InterPro" id="IPR036890">
    <property type="entry name" value="HATPase_C_sf"/>
</dbReference>
<dbReference type="SUPFAM" id="SSF52172">
    <property type="entry name" value="CheY-like"/>
    <property type="match status" value="2"/>
</dbReference>
<dbReference type="OrthoDB" id="193150at2"/>
<sequence>MNAAGPAPSPRVSERAIILEADLLKRFWSQADRAFAILLLIQWIAGIGLALWFTPLTWIGRQSQPHVHLWAAIVLGGIIALPAAALAYWRSGHASTRYVIAVAQMLASSLLIHLTGGRIETHFHVFGSLAFLTFYRDWRVIVIASAVVTIDHLARDLFWPISIFGSELVSPWRWLEHAGWVIFEDIFLIYSASRSRKLISEYAVKRAEAEITTERIEETVRERTKDLAETNTRLEANIEERIRVEQELKTAKNAADAASQAKSEFLANMSHEIRTPMNGVMGMTSLLLDTPLNNQQRGFTDTIRQSCDSLLVVINDILDFSKIESGKMELEEQPFDLRTCIEDTLDLFSQKAAEKKLDLAYLLHDSTPLHLVGDATRLRQILVNLIGNGIKFTAHGSVLARVSSRLIGPAATRSSAPPETWHELQIEVRDTGIGIPAERLDRLFKHFSQVDTSMSRRYGGTGLGLAIAKSLAEIMGGRIWVESEPGKGSAFFFTVRLRASEKPLAAAPDLPLLKGKNLLIIDDGEINRRILQVQALRWGMIPHEVASGPAALDWLDTGRPVDVAILDMQMPDMDGLVLATRIHALATHKNLPLILLSSAAHQHDRDDPRWLHFAARFNKPVKFVPLRDALLTALGHARTELSASLPKSTAPRGPRLADELPLRILLTEDNVVNQKVASRFLELMGYRCDIAANGRESLECLARQPYDIVLMDVQMPEMDGYAATAAIHERFTAETRPQIIALTAHASVQDRELCLSRGMDDYLTKPIVPAVLAQKLRDAAARLGRPSAAA</sequence>
<keyword evidence="13" id="KW-0812">Transmembrane</keyword>
<dbReference type="Proteomes" id="UP000217265">
    <property type="component" value="Chromosome"/>
</dbReference>
<reference evidence="16 17" key="1">
    <citation type="submission" date="2017-09" db="EMBL/GenBank/DDBJ databases">
        <title>Complete genome sequence of Verrucomicrobial strain HZ-65, isolated from freshwater.</title>
        <authorList>
            <person name="Choi A."/>
        </authorList>
    </citation>
    <scope>NUCLEOTIDE SEQUENCE [LARGE SCALE GENOMIC DNA]</scope>
    <source>
        <strain evidence="16 17">HZ-65</strain>
    </source>
</reference>
<dbReference type="SMART" id="SM00387">
    <property type="entry name" value="HATPase_c"/>
    <property type="match status" value="1"/>
</dbReference>
<dbReference type="InterPro" id="IPR011006">
    <property type="entry name" value="CheY-like_superfamily"/>
</dbReference>
<dbReference type="Gene3D" id="1.10.287.130">
    <property type="match status" value="1"/>
</dbReference>